<name>A0AAE0PGX3_SORBR</name>
<keyword evidence="3" id="KW-1185">Reference proteome</keyword>
<evidence type="ECO:0000256" key="1">
    <source>
        <dbReference type="SAM" id="Phobius"/>
    </source>
</evidence>
<accession>A0AAE0PGX3</accession>
<keyword evidence="1" id="KW-1133">Transmembrane helix</keyword>
<reference evidence="2" key="1">
    <citation type="journal article" date="2023" name="Mol. Phylogenet. Evol.">
        <title>Genome-scale phylogeny and comparative genomics of the fungal order Sordariales.</title>
        <authorList>
            <person name="Hensen N."/>
            <person name="Bonometti L."/>
            <person name="Westerberg I."/>
            <person name="Brannstrom I.O."/>
            <person name="Guillou S."/>
            <person name="Cros-Aarteil S."/>
            <person name="Calhoun S."/>
            <person name="Haridas S."/>
            <person name="Kuo A."/>
            <person name="Mondo S."/>
            <person name="Pangilinan J."/>
            <person name="Riley R."/>
            <person name="LaButti K."/>
            <person name="Andreopoulos B."/>
            <person name="Lipzen A."/>
            <person name="Chen C."/>
            <person name="Yan M."/>
            <person name="Daum C."/>
            <person name="Ng V."/>
            <person name="Clum A."/>
            <person name="Steindorff A."/>
            <person name="Ohm R.A."/>
            <person name="Martin F."/>
            <person name="Silar P."/>
            <person name="Natvig D.O."/>
            <person name="Lalanne C."/>
            <person name="Gautier V."/>
            <person name="Ament-Velasquez S.L."/>
            <person name="Kruys A."/>
            <person name="Hutchinson M.I."/>
            <person name="Powell A.J."/>
            <person name="Barry K."/>
            <person name="Miller A.N."/>
            <person name="Grigoriev I.V."/>
            <person name="Debuchy R."/>
            <person name="Gladieux P."/>
            <person name="Hiltunen Thoren M."/>
            <person name="Johannesson H."/>
        </authorList>
    </citation>
    <scope>NUCLEOTIDE SEQUENCE</scope>
    <source>
        <strain evidence="2">FGSC 1904</strain>
    </source>
</reference>
<evidence type="ECO:0000313" key="2">
    <source>
        <dbReference type="EMBL" id="KAK3399701.1"/>
    </source>
</evidence>
<organism evidence="2 3">
    <name type="scientific">Sordaria brevicollis</name>
    <dbReference type="NCBI Taxonomy" id="83679"/>
    <lineage>
        <taxon>Eukaryota</taxon>
        <taxon>Fungi</taxon>
        <taxon>Dikarya</taxon>
        <taxon>Ascomycota</taxon>
        <taxon>Pezizomycotina</taxon>
        <taxon>Sordariomycetes</taxon>
        <taxon>Sordariomycetidae</taxon>
        <taxon>Sordariales</taxon>
        <taxon>Sordariaceae</taxon>
        <taxon>Sordaria</taxon>
    </lineage>
</organism>
<comment type="caution">
    <text evidence="2">The sequence shown here is derived from an EMBL/GenBank/DDBJ whole genome shotgun (WGS) entry which is preliminary data.</text>
</comment>
<dbReference type="EMBL" id="JAUTDP010000004">
    <property type="protein sequence ID" value="KAK3399701.1"/>
    <property type="molecule type" value="Genomic_DNA"/>
</dbReference>
<keyword evidence="1" id="KW-0812">Transmembrane</keyword>
<keyword evidence="1" id="KW-0472">Membrane</keyword>
<evidence type="ECO:0000313" key="3">
    <source>
        <dbReference type="Proteomes" id="UP001281003"/>
    </source>
</evidence>
<protein>
    <submittedName>
        <fullName evidence="2">Uncharacterized protein</fullName>
    </submittedName>
</protein>
<feature type="transmembrane region" description="Helical" evidence="1">
    <location>
        <begin position="6"/>
        <end position="26"/>
    </location>
</feature>
<proteinExistence type="predicted"/>
<dbReference type="AlphaFoldDB" id="A0AAE0PGX3"/>
<dbReference type="Proteomes" id="UP001281003">
    <property type="component" value="Unassembled WGS sequence"/>
</dbReference>
<reference evidence="2" key="2">
    <citation type="submission" date="2023-07" db="EMBL/GenBank/DDBJ databases">
        <authorList>
            <consortium name="Lawrence Berkeley National Laboratory"/>
            <person name="Haridas S."/>
            <person name="Hensen N."/>
            <person name="Bonometti L."/>
            <person name="Westerberg I."/>
            <person name="Brannstrom I.O."/>
            <person name="Guillou S."/>
            <person name="Cros-Aarteil S."/>
            <person name="Calhoun S."/>
            <person name="Kuo A."/>
            <person name="Mondo S."/>
            <person name="Pangilinan J."/>
            <person name="Riley R."/>
            <person name="LaButti K."/>
            <person name="Andreopoulos B."/>
            <person name="Lipzen A."/>
            <person name="Chen C."/>
            <person name="Yanf M."/>
            <person name="Daum C."/>
            <person name="Ng V."/>
            <person name="Clum A."/>
            <person name="Steindorff A."/>
            <person name="Ohm R."/>
            <person name="Martin F."/>
            <person name="Silar P."/>
            <person name="Natvig D."/>
            <person name="Lalanne C."/>
            <person name="Gautier V."/>
            <person name="Ament-velasquez S.L."/>
            <person name="Kruys A."/>
            <person name="Hutchinson M.I."/>
            <person name="Powell A.J."/>
            <person name="Barry K."/>
            <person name="Miller A.N."/>
            <person name="Grigoriev I.V."/>
            <person name="Debuchy R."/>
            <person name="Gladieux P."/>
            <person name="Thoren M.H."/>
            <person name="Johannesson H."/>
        </authorList>
    </citation>
    <scope>NUCLEOTIDE SEQUENCE</scope>
    <source>
        <strain evidence="2">FGSC 1904</strain>
    </source>
</reference>
<gene>
    <name evidence="2" type="ORF">B0T20DRAFT_406743</name>
</gene>
<sequence length="74" mass="8104">MQKPCPFFSPFLLTPSLSVFPLAGILSSMRKEVLDKAVQGKSFLGFWGLSAICFSVQICFWLGLPVSFSPSLVC</sequence>
<feature type="transmembrane region" description="Helical" evidence="1">
    <location>
        <begin position="46"/>
        <end position="64"/>
    </location>
</feature>